<dbReference type="Gene3D" id="3.50.50.60">
    <property type="entry name" value="FAD/NAD(P)-binding domain"/>
    <property type="match status" value="1"/>
</dbReference>
<organism evidence="2 3">
    <name type="scientific">Dendrothele bispora (strain CBS 962.96)</name>
    <dbReference type="NCBI Taxonomy" id="1314807"/>
    <lineage>
        <taxon>Eukaryota</taxon>
        <taxon>Fungi</taxon>
        <taxon>Dikarya</taxon>
        <taxon>Basidiomycota</taxon>
        <taxon>Agaricomycotina</taxon>
        <taxon>Agaricomycetes</taxon>
        <taxon>Agaricomycetidae</taxon>
        <taxon>Agaricales</taxon>
        <taxon>Agaricales incertae sedis</taxon>
        <taxon>Dendrothele</taxon>
    </lineage>
</organism>
<protein>
    <submittedName>
        <fullName evidence="2">Uncharacterized protein</fullName>
    </submittedName>
</protein>
<evidence type="ECO:0000313" key="2">
    <source>
        <dbReference type="EMBL" id="THU99659.1"/>
    </source>
</evidence>
<dbReference type="EMBL" id="ML179116">
    <property type="protein sequence ID" value="THU99659.1"/>
    <property type="molecule type" value="Genomic_DNA"/>
</dbReference>
<proteinExistence type="predicted"/>
<dbReference type="InterPro" id="IPR036188">
    <property type="entry name" value="FAD/NAD-bd_sf"/>
</dbReference>
<sequence length="356" mass="38773">MDVKVDFLGLGQRFTLQLYKVICLFHLLRHPAGSIYASQSSQSQSPEPMSFTNSPTAYLPLSSLSTSQSDLQSHISSAQFSKFKLTKLRAIKIPSSIIDRSAPRSATTLYSCLCSDDDTVLESYQSIDLHHNHRRLVFFSLRSNHAFNYFNSTQHYRSLSCHSTSFIDRSDAHHFKGRFTTRLRSCLSSKQPRFGDGKQRKCSINSLLHPIPPLSQLISGGANPPANENTLDDDWDSFTLSSSTESDPPSSCSLPLSLGGVVNPFTLRIYGSANVTVMDASCFSYGDDSGSSGSGSGSAGSGRDTGGGVMAIMGRVESRCDDGRLGLGFVLVNPYFSSDYGQFGDTIATCTDQRAR</sequence>
<dbReference type="Gene3D" id="3.30.560.10">
    <property type="entry name" value="Glucose Oxidase, domain 3"/>
    <property type="match status" value="1"/>
</dbReference>
<dbReference type="AlphaFoldDB" id="A0A4S8MB69"/>
<accession>A0A4S8MB69</accession>
<name>A0A4S8MB69_DENBC</name>
<reference evidence="2 3" key="1">
    <citation type="journal article" date="2019" name="Nat. Ecol. Evol.">
        <title>Megaphylogeny resolves global patterns of mushroom evolution.</title>
        <authorList>
            <person name="Varga T."/>
            <person name="Krizsan K."/>
            <person name="Foldi C."/>
            <person name="Dima B."/>
            <person name="Sanchez-Garcia M."/>
            <person name="Sanchez-Ramirez S."/>
            <person name="Szollosi G.J."/>
            <person name="Szarkandi J.G."/>
            <person name="Papp V."/>
            <person name="Albert L."/>
            <person name="Andreopoulos W."/>
            <person name="Angelini C."/>
            <person name="Antonin V."/>
            <person name="Barry K.W."/>
            <person name="Bougher N.L."/>
            <person name="Buchanan P."/>
            <person name="Buyck B."/>
            <person name="Bense V."/>
            <person name="Catcheside P."/>
            <person name="Chovatia M."/>
            <person name="Cooper J."/>
            <person name="Damon W."/>
            <person name="Desjardin D."/>
            <person name="Finy P."/>
            <person name="Geml J."/>
            <person name="Haridas S."/>
            <person name="Hughes K."/>
            <person name="Justo A."/>
            <person name="Karasinski D."/>
            <person name="Kautmanova I."/>
            <person name="Kiss B."/>
            <person name="Kocsube S."/>
            <person name="Kotiranta H."/>
            <person name="LaButti K.M."/>
            <person name="Lechner B.E."/>
            <person name="Liimatainen K."/>
            <person name="Lipzen A."/>
            <person name="Lukacs Z."/>
            <person name="Mihaltcheva S."/>
            <person name="Morgado L.N."/>
            <person name="Niskanen T."/>
            <person name="Noordeloos M.E."/>
            <person name="Ohm R.A."/>
            <person name="Ortiz-Santana B."/>
            <person name="Ovrebo C."/>
            <person name="Racz N."/>
            <person name="Riley R."/>
            <person name="Savchenko A."/>
            <person name="Shiryaev A."/>
            <person name="Soop K."/>
            <person name="Spirin V."/>
            <person name="Szebenyi C."/>
            <person name="Tomsovsky M."/>
            <person name="Tulloss R.E."/>
            <person name="Uehling J."/>
            <person name="Grigoriev I.V."/>
            <person name="Vagvolgyi C."/>
            <person name="Papp T."/>
            <person name="Martin F.M."/>
            <person name="Miettinen O."/>
            <person name="Hibbett D.S."/>
            <person name="Nagy L.G."/>
        </authorList>
    </citation>
    <scope>NUCLEOTIDE SEQUENCE [LARGE SCALE GENOMIC DNA]</scope>
    <source>
        <strain evidence="2 3">CBS 962.96</strain>
    </source>
</reference>
<gene>
    <name evidence="2" type="ORF">K435DRAFT_855526</name>
</gene>
<dbReference type="Proteomes" id="UP000297245">
    <property type="component" value="Unassembled WGS sequence"/>
</dbReference>
<evidence type="ECO:0000313" key="3">
    <source>
        <dbReference type="Proteomes" id="UP000297245"/>
    </source>
</evidence>
<feature type="compositionally biased region" description="Low complexity" evidence="1">
    <location>
        <begin position="239"/>
        <end position="253"/>
    </location>
</feature>
<feature type="region of interest" description="Disordered" evidence="1">
    <location>
        <begin position="215"/>
        <end position="253"/>
    </location>
</feature>
<keyword evidence="3" id="KW-1185">Reference proteome</keyword>
<evidence type="ECO:0000256" key="1">
    <source>
        <dbReference type="SAM" id="MobiDB-lite"/>
    </source>
</evidence>